<dbReference type="EnsemblPlants" id="Pp3c12_22390V3.1">
    <property type="protein sequence ID" value="PAC:32972788.CDS.1"/>
    <property type="gene ID" value="Pp3c12_22390"/>
</dbReference>
<dbReference type="Gramene" id="Pp3c12_22390V3.1">
    <property type="protein sequence ID" value="PAC:32972788.CDS.1"/>
    <property type="gene ID" value="Pp3c12_22390"/>
</dbReference>
<keyword evidence="3" id="KW-0862">Zinc</keyword>
<dbReference type="EMBL" id="ABEU02000012">
    <property type="protein sequence ID" value="PNR44214.1"/>
    <property type="molecule type" value="Genomic_DNA"/>
</dbReference>
<evidence type="ECO:0000256" key="7">
    <source>
        <dbReference type="ARBA" id="ARBA00023242"/>
    </source>
</evidence>
<dbReference type="Gramene" id="Pp3c12_22390V3.2">
    <property type="protein sequence ID" value="PAC:32972789.CDS.1"/>
    <property type="gene ID" value="Pp3c12_22390"/>
</dbReference>
<dbReference type="GeneID" id="112289803"/>
<evidence type="ECO:0000313" key="10">
    <source>
        <dbReference type="EMBL" id="PNR44214.1"/>
    </source>
</evidence>
<protein>
    <recommendedName>
        <fullName evidence="9">Dof-type domain-containing protein</fullName>
    </recommendedName>
</protein>
<evidence type="ECO:0000259" key="9">
    <source>
        <dbReference type="PROSITE" id="PS50884"/>
    </source>
</evidence>
<feature type="region of interest" description="Disordered" evidence="8">
    <location>
        <begin position="94"/>
        <end position="120"/>
    </location>
</feature>
<evidence type="ECO:0000313" key="11">
    <source>
        <dbReference type="EnsemblPlants" id="PAC:32972788.CDS.1"/>
    </source>
</evidence>
<reference evidence="11" key="3">
    <citation type="submission" date="2020-12" db="UniProtKB">
        <authorList>
            <consortium name="EnsemblPlants"/>
        </authorList>
    </citation>
    <scope>IDENTIFICATION</scope>
</reference>
<name>A0A2K1JRQ1_PHYPA</name>
<feature type="compositionally biased region" description="Polar residues" evidence="8">
    <location>
        <begin position="319"/>
        <end position="366"/>
    </location>
</feature>
<organism evidence="10">
    <name type="scientific">Physcomitrium patens</name>
    <name type="common">Spreading-leaved earth moss</name>
    <name type="synonym">Physcomitrella patens</name>
    <dbReference type="NCBI Taxonomy" id="3218"/>
    <lineage>
        <taxon>Eukaryota</taxon>
        <taxon>Viridiplantae</taxon>
        <taxon>Streptophyta</taxon>
        <taxon>Embryophyta</taxon>
        <taxon>Bryophyta</taxon>
        <taxon>Bryophytina</taxon>
        <taxon>Bryopsida</taxon>
        <taxon>Funariidae</taxon>
        <taxon>Funariales</taxon>
        <taxon>Funariaceae</taxon>
        <taxon>Physcomitrium</taxon>
    </lineage>
</organism>
<dbReference type="GO" id="GO:0003677">
    <property type="term" value="F:DNA binding"/>
    <property type="evidence" value="ECO:0000318"/>
    <property type="project" value="GO_Central"/>
</dbReference>
<dbReference type="PaxDb" id="3218-PP1S118_226V6.1"/>
<evidence type="ECO:0000256" key="4">
    <source>
        <dbReference type="ARBA" id="ARBA00023015"/>
    </source>
</evidence>
<feature type="domain" description="Dof-type" evidence="9">
    <location>
        <begin position="49"/>
        <end position="103"/>
    </location>
</feature>
<feature type="compositionally biased region" description="Low complexity" evidence="8">
    <location>
        <begin position="265"/>
        <end position="274"/>
    </location>
</feature>
<dbReference type="GO" id="GO:0008270">
    <property type="term" value="F:zinc ion binding"/>
    <property type="evidence" value="ECO:0007669"/>
    <property type="project" value="UniProtKB-KW"/>
</dbReference>
<dbReference type="PANTHER" id="PTHR31089">
    <property type="entry name" value="CYCLIC DOF FACTOR 2"/>
    <property type="match status" value="1"/>
</dbReference>
<keyword evidence="1" id="KW-0479">Metal-binding</keyword>
<evidence type="ECO:0000256" key="3">
    <source>
        <dbReference type="ARBA" id="ARBA00022833"/>
    </source>
</evidence>
<feature type="compositionally biased region" description="Basic and acidic residues" evidence="8">
    <location>
        <begin position="1"/>
        <end position="22"/>
    </location>
</feature>
<dbReference type="RefSeq" id="XP_024391179.1">
    <property type="nucleotide sequence ID" value="XM_024535411.2"/>
</dbReference>
<dbReference type="PROSITE" id="PS01361">
    <property type="entry name" value="ZF_DOF_1"/>
    <property type="match status" value="1"/>
</dbReference>
<evidence type="ECO:0000256" key="1">
    <source>
        <dbReference type="ARBA" id="ARBA00022723"/>
    </source>
</evidence>
<proteinExistence type="predicted"/>
<keyword evidence="2" id="KW-0863">Zinc-finger</keyword>
<evidence type="ECO:0000256" key="2">
    <source>
        <dbReference type="ARBA" id="ARBA00022771"/>
    </source>
</evidence>
<feature type="region of interest" description="Disordered" evidence="8">
    <location>
        <begin position="241"/>
        <end position="291"/>
    </location>
</feature>
<dbReference type="InterPro" id="IPR003851">
    <property type="entry name" value="Znf_Dof"/>
</dbReference>
<accession>A0A2K1JRQ1</accession>
<reference evidence="10 12" key="2">
    <citation type="journal article" date="2018" name="Plant J.">
        <title>The Physcomitrella patens chromosome-scale assembly reveals moss genome structure and evolution.</title>
        <authorList>
            <person name="Lang D."/>
            <person name="Ullrich K.K."/>
            <person name="Murat F."/>
            <person name="Fuchs J."/>
            <person name="Jenkins J."/>
            <person name="Haas F.B."/>
            <person name="Piednoel M."/>
            <person name="Gundlach H."/>
            <person name="Van Bel M."/>
            <person name="Meyberg R."/>
            <person name="Vives C."/>
            <person name="Morata J."/>
            <person name="Symeonidi A."/>
            <person name="Hiss M."/>
            <person name="Muchero W."/>
            <person name="Kamisugi Y."/>
            <person name="Saleh O."/>
            <person name="Blanc G."/>
            <person name="Decker E.L."/>
            <person name="van Gessel N."/>
            <person name="Grimwood J."/>
            <person name="Hayes R.D."/>
            <person name="Graham S.W."/>
            <person name="Gunter L.E."/>
            <person name="McDaniel S.F."/>
            <person name="Hoernstein S.N.W."/>
            <person name="Larsson A."/>
            <person name="Li F.W."/>
            <person name="Perroud P.F."/>
            <person name="Phillips J."/>
            <person name="Ranjan P."/>
            <person name="Rokshar D.S."/>
            <person name="Rothfels C.J."/>
            <person name="Schneider L."/>
            <person name="Shu S."/>
            <person name="Stevenson D.W."/>
            <person name="Thummler F."/>
            <person name="Tillich M."/>
            <person name="Villarreal Aguilar J.C."/>
            <person name="Widiez T."/>
            <person name="Wong G.K."/>
            <person name="Wymore A."/>
            <person name="Zhang Y."/>
            <person name="Zimmer A.D."/>
            <person name="Quatrano R.S."/>
            <person name="Mayer K.F.X."/>
            <person name="Goodstein D."/>
            <person name="Casacuberta J.M."/>
            <person name="Vandepoele K."/>
            <person name="Reski R."/>
            <person name="Cuming A.C."/>
            <person name="Tuskan G.A."/>
            <person name="Maumus F."/>
            <person name="Salse J."/>
            <person name="Schmutz J."/>
            <person name="Rensing S.A."/>
        </authorList>
    </citation>
    <scope>NUCLEOTIDE SEQUENCE [LARGE SCALE GENOMIC DNA]</scope>
    <source>
        <strain evidence="11 12">cv. Gransden 2004</strain>
    </source>
</reference>
<gene>
    <name evidence="11" type="primary">LOC112289803</name>
    <name evidence="10" type="ORF">PHYPA_016598</name>
</gene>
<dbReference type="PANTHER" id="PTHR31089:SF22">
    <property type="entry name" value="CYCLIC DOF FACTOR 4"/>
    <property type="match status" value="1"/>
</dbReference>
<dbReference type="Proteomes" id="UP000006727">
    <property type="component" value="Chromosome 12"/>
</dbReference>
<reference evidence="10 12" key="1">
    <citation type="journal article" date="2008" name="Science">
        <title>The Physcomitrella genome reveals evolutionary insights into the conquest of land by plants.</title>
        <authorList>
            <person name="Rensing S."/>
            <person name="Lang D."/>
            <person name="Zimmer A."/>
            <person name="Terry A."/>
            <person name="Salamov A."/>
            <person name="Shapiro H."/>
            <person name="Nishiyama T."/>
            <person name="Perroud P.-F."/>
            <person name="Lindquist E."/>
            <person name="Kamisugi Y."/>
            <person name="Tanahashi T."/>
            <person name="Sakakibara K."/>
            <person name="Fujita T."/>
            <person name="Oishi K."/>
            <person name="Shin-I T."/>
            <person name="Kuroki Y."/>
            <person name="Toyoda A."/>
            <person name="Suzuki Y."/>
            <person name="Hashimoto A."/>
            <person name="Yamaguchi K."/>
            <person name="Sugano A."/>
            <person name="Kohara Y."/>
            <person name="Fujiyama A."/>
            <person name="Anterola A."/>
            <person name="Aoki S."/>
            <person name="Ashton N."/>
            <person name="Barbazuk W.B."/>
            <person name="Barker E."/>
            <person name="Bennetzen J."/>
            <person name="Bezanilla M."/>
            <person name="Blankenship R."/>
            <person name="Cho S.H."/>
            <person name="Dutcher S."/>
            <person name="Estelle M."/>
            <person name="Fawcett J.A."/>
            <person name="Gundlach H."/>
            <person name="Hanada K."/>
            <person name="Heyl A."/>
            <person name="Hicks K.A."/>
            <person name="Hugh J."/>
            <person name="Lohr M."/>
            <person name="Mayer K."/>
            <person name="Melkozernov A."/>
            <person name="Murata T."/>
            <person name="Nelson D."/>
            <person name="Pils B."/>
            <person name="Prigge M."/>
            <person name="Reiss B."/>
            <person name="Renner T."/>
            <person name="Rombauts S."/>
            <person name="Rushton P."/>
            <person name="Sanderfoot A."/>
            <person name="Schween G."/>
            <person name="Shiu S.-H."/>
            <person name="Stueber K."/>
            <person name="Theodoulou F.L."/>
            <person name="Tu H."/>
            <person name="Van de Peer Y."/>
            <person name="Verrier P.J."/>
            <person name="Waters E."/>
            <person name="Wood A."/>
            <person name="Yang L."/>
            <person name="Cove D."/>
            <person name="Cuming A."/>
            <person name="Hasebe M."/>
            <person name="Lucas S."/>
            <person name="Mishler D.B."/>
            <person name="Reski R."/>
            <person name="Grigoriev I."/>
            <person name="Quatrano R.S."/>
            <person name="Boore J.L."/>
        </authorList>
    </citation>
    <scope>NUCLEOTIDE SEQUENCE [LARGE SCALE GENOMIC DNA]</scope>
    <source>
        <strain evidence="11 12">cv. Gransden 2004</strain>
    </source>
</reference>
<dbReference type="EnsemblPlants" id="Pp3c12_22390V3.2">
    <property type="protein sequence ID" value="PAC:32972789.CDS.1"/>
    <property type="gene ID" value="Pp3c12_22390"/>
</dbReference>
<evidence type="ECO:0000256" key="5">
    <source>
        <dbReference type="ARBA" id="ARBA00023125"/>
    </source>
</evidence>
<dbReference type="OrthoDB" id="1927254at2759"/>
<dbReference type="Pfam" id="PF02701">
    <property type="entry name" value="Zn_ribbon_Dof"/>
    <property type="match status" value="1"/>
</dbReference>
<keyword evidence="4" id="KW-0805">Transcription regulation</keyword>
<evidence type="ECO:0000313" key="12">
    <source>
        <dbReference type="Proteomes" id="UP000006727"/>
    </source>
</evidence>
<dbReference type="GO" id="GO:0003700">
    <property type="term" value="F:DNA-binding transcription factor activity"/>
    <property type="evidence" value="ECO:0000318"/>
    <property type="project" value="GO_Central"/>
</dbReference>
<sequence length="382" mass="41275">MVHLPASKDDTSVGSLEKESRKLTLGATGTPASPASPGKKALEKPQKVLPCPRCESMNTKFCYYNNYSVNQPRHFCRQCQRYWTVGGTLRNVPVGGGSRKKNRHQRQEPYLRTGPGSVGSPLAMATAGGQPGMPNMGFQQLLTHDMSGFNFSQLPGFVPQNHYPTYSVDHTQGMYTQPLSSKTAQQEFQSMRPMYGTMIPHSMPPVTGNYYGPDLGSQLQVDNAVNTNGTVGSVKPEFWGNMVPQNPHPQAGNHPVFSMWEQSNPTSATPASAADQGAGKTGVPATLQTIPKNGGYDSSMLLHLGLNSRPQLGGKPAAWNQNQLDSRGGTLPTNGSSPPHGSSTIEEEGSTPTNGYSNSGYEEGDTVSSMWQDMHDMHDIFQ</sequence>
<feature type="region of interest" description="Disordered" evidence="8">
    <location>
        <begin position="1"/>
        <end position="45"/>
    </location>
</feature>
<dbReference type="PROSITE" id="PS50884">
    <property type="entry name" value="ZF_DOF_2"/>
    <property type="match status" value="1"/>
</dbReference>
<keyword evidence="5" id="KW-0238">DNA-binding</keyword>
<dbReference type="InterPro" id="IPR045174">
    <property type="entry name" value="Dof"/>
</dbReference>
<dbReference type="AlphaFoldDB" id="A0A2K1JRQ1"/>
<keyword evidence="6" id="KW-0804">Transcription</keyword>
<keyword evidence="7" id="KW-0539">Nucleus</keyword>
<evidence type="ECO:0000256" key="6">
    <source>
        <dbReference type="ARBA" id="ARBA00023163"/>
    </source>
</evidence>
<evidence type="ECO:0000256" key="8">
    <source>
        <dbReference type="SAM" id="MobiDB-lite"/>
    </source>
</evidence>
<keyword evidence="12" id="KW-1185">Reference proteome</keyword>
<feature type="region of interest" description="Disordered" evidence="8">
    <location>
        <begin position="312"/>
        <end position="366"/>
    </location>
</feature>